<feature type="region of interest" description="Disordered" evidence="6">
    <location>
        <begin position="344"/>
        <end position="390"/>
    </location>
</feature>
<dbReference type="InterPro" id="IPR050428">
    <property type="entry name" value="TCS_sensor_his_kinase"/>
</dbReference>
<feature type="domain" description="Histidine kinase/HSP90-like ATPase" evidence="7">
    <location>
        <begin position="214"/>
        <end position="321"/>
    </location>
</feature>
<keyword evidence="3" id="KW-0597">Phosphoprotein</keyword>
<gene>
    <name evidence="8" type="ORF">B1H18_18875</name>
</gene>
<dbReference type="EMBL" id="MVFC01000015">
    <property type="protein sequence ID" value="OON77310.1"/>
    <property type="molecule type" value="Genomic_DNA"/>
</dbReference>
<dbReference type="STRING" id="83656.B1H18_18875"/>
<dbReference type="InterPro" id="IPR036890">
    <property type="entry name" value="HATPase_C_sf"/>
</dbReference>
<evidence type="ECO:0000259" key="7">
    <source>
        <dbReference type="Pfam" id="PF02518"/>
    </source>
</evidence>
<dbReference type="GO" id="GO:0000160">
    <property type="term" value="P:phosphorelay signal transduction system"/>
    <property type="evidence" value="ECO:0007669"/>
    <property type="project" value="TreeGrafter"/>
</dbReference>
<evidence type="ECO:0000256" key="4">
    <source>
        <dbReference type="ARBA" id="ARBA00022679"/>
    </source>
</evidence>
<keyword evidence="9" id="KW-1185">Reference proteome</keyword>
<proteinExistence type="predicted"/>
<evidence type="ECO:0000313" key="8">
    <source>
        <dbReference type="EMBL" id="OON77310.1"/>
    </source>
</evidence>
<dbReference type="Gene3D" id="3.30.565.10">
    <property type="entry name" value="Histidine kinase-like ATPase, C-terminal domain"/>
    <property type="match status" value="1"/>
</dbReference>
<dbReference type="SUPFAM" id="SSF55874">
    <property type="entry name" value="ATPase domain of HSP90 chaperone/DNA topoisomerase II/histidine kinase"/>
    <property type="match status" value="1"/>
</dbReference>
<protein>
    <recommendedName>
        <fullName evidence="2">histidine kinase</fullName>
        <ecNumber evidence="2">2.7.13.3</ecNumber>
    </recommendedName>
</protein>
<dbReference type="GO" id="GO:0004673">
    <property type="term" value="F:protein histidine kinase activity"/>
    <property type="evidence" value="ECO:0007669"/>
    <property type="project" value="UniProtKB-EC"/>
</dbReference>
<sequence length="413" mass="44328">MLFGSLAWGVASRRAERSATKRHEERAQALRLQIEQELTHLVQVRLPACRENLVDSSRAVPGLLHPELSGSVFDRTGQAVLGQIRAVSHAAEVRTDEAAQEIVRTVATRMRTQALRLEQQLEQAQHILSDYGPDVTRTLYGADHLAVNVRRLTQLVAVVCGGDAGLARTDTRLADLAASAHSRLESMELIRRIQLVNHLNSEHLGVVAPASEPVAMILAEVMANAAYFTAGSMPVQVDLYNTGTGAAVVITDSGRGLDDLERQRYAQRMLESDDRLMLTELGSPPRLGLAAIHRLAHRFPVEVTLAPSPSGGVAATVHLPASLLVQVKADVPISAGAPIAPVASTRAEDAATEETDSEEDRTGLPRRRRRAPAARRPVAPAPASAATVDAEAARARYAGLQAGAARGRTENPR</sequence>
<feature type="compositionally biased region" description="Basic residues" evidence="6">
    <location>
        <begin position="364"/>
        <end position="373"/>
    </location>
</feature>
<feature type="compositionally biased region" description="Low complexity" evidence="6">
    <location>
        <begin position="374"/>
        <end position="390"/>
    </location>
</feature>
<dbReference type="AlphaFoldDB" id="A0A1V4A784"/>
<comment type="caution">
    <text evidence="8">The sequence shown here is derived from an EMBL/GenBank/DDBJ whole genome shotgun (WGS) entry which is preliminary data.</text>
</comment>
<evidence type="ECO:0000256" key="3">
    <source>
        <dbReference type="ARBA" id="ARBA00022553"/>
    </source>
</evidence>
<evidence type="ECO:0000256" key="6">
    <source>
        <dbReference type="SAM" id="MobiDB-lite"/>
    </source>
</evidence>
<name>A0A1V4A784_9ACTN</name>
<evidence type="ECO:0000256" key="1">
    <source>
        <dbReference type="ARBA" id="ARBA00000085"/>
    </source>
</evidence>
<dbReference type="GO" id="GO:0005886">
    <property type="term" value="C:plasma membrane"/>
    <property type="evidence" value="ECO:0007669"/>
    <property type="project" value="TreeGrafter"/>
</dbReference>
<dbReference type="PANTHER" id="PTHR45436:SF5">
    <property type="entry name" value="SENSOR HISTIDINE KINASE TRCS"/>
    <property type="match status" value="1"/>
</dbReference>
<dbReference type="EC" id="2.7.13.3" evidence="2"/>
<organism evidence="8 9">
    <name type="scientific">Streptomyces tsukubensis</name>
    <dbReference type="NCBI Taxonomy" id="83656"/>
    <lineage>
        <taxon>Bacteria</taxon>
        <taxon>Bacillati</taxon>
        <taxon>Actinomycetota</taxon>
        <taxon>Actinomycetes</taxon>
        <taxon>Kitasatosporales</taxon>
        <taxon>Streptomycetaceae</taxon>
        <taxon>Streptomyces</taxon>
    </lineage>
</organism>
<dbReference type="InterPro" id="IPR003594">
    <property type="entry name" value="HATPase_dom"/>
</dbReference>
<dbReference type="Pfam" id="PF02518">
    <property type="entry name" value="HATPase_c"/>
    <property type="match status" value="1"/>
</dbReference>
<keyword evidence="4" id="KW-0808">Transferase</keyword>
<feature type="compositionally biased region" description="Acidic residues" evidence="6">
    <location>
        <begin position="350"/>
        <end position="359"/>
    </location>
</feature>
<reference evidence="8 9" key="1">
    <citation type="submission" date="2017-02" db="EMBL/GenBank/DDBJ databases">
        <title>Draft Genome Sequence of Streptomyces tsukubaensis F601, a Producer of the immunosuppressant tacrolimus FK506.</title>
        <authorList>
            <person name="Zong G."/>
            <person name="Zhong C."/>
            <person name="Fu J."/>
            <person name="Qin R."/>
            <person name="Cao G."/>
        </authorList>
    </citation>
    <scope>NUCLEOTIDE SEQUENCE [LARGE SCALE GENOMIC DNA]</scope>
    <source>
        <strain evidence="8 9">F601</strain>
    </source>
</reference>
<comment type="catalytic activity">
    <reaction evidence="1">
        <text>ATP + protein L-histidine = ADP + protein N-phospho-L-histidine.</text>
        <dbReference type="EC" id="2.7.13.3"/>
    </reaction>
</comment>
<evidence type="ECO:0000313" key="9">
    <source>
        <dbReference type="Proteomes" id="UP000190539"/>
    </source>
</evidence>
<dbReference type="PANTHER" id="PTHR45436">
    <property type="entry name" value="SENSOR HISTIDINE KINASE YKOH"/>
    <property type="match status" value="1"/>
</dbReference>
<dbReference type="Proteomes" id="UP000190539">
    <property type="component" value="Unassembled WGS sequence"/>
</dbReference>
<evidence type="ECO:0000256" key="5">
    <source>
        <dbReference type="ARBA" id="ARBA00022777"/>
    </source>
</evidence>
<keyword evidence="5" id="KW-0418">Kinase</keyword>
<accession>A0A1V4A784</accession>
<evidence type="ECO:0000256" key="2">
    <source>
        <dbReference type="ARBA" id="ARBA00012438"/>
    </source>
</evidence>